<dbReference type="InterPro" id="IPR036537">
    <property type="entry name" value="Adaptor_Cbl_N_dom_sf"/>
</dbReference>
<dbReference type="Pfam" id="PF04564">
    <property type="entry name" value="U-box"/>
    <property type="match status" value="1"/>
</dbReference>
<dbReference type="EMBL" id="GCKF01042250">
    <property type="protein sequence ID" value="JAG94859.1"/>
    <property type="molecule type" value="Transcribed_RNA"/>
</dbReference>
<keyword evidence="6" id="KW-0833">Ubl conjugation pathway</keyword>
<dbReference type="InterPro" id="IPR016024">
    <property type="entry name" value="ARM-type_fold"/>
</dbReference>
<dbReference type="Pfam" id="PF25598">
    <property type="entry name" value="ARM_PUB"/>
    <property type="match status" value="1"/>
</dbReference>
<evidence type="ECO:0000256" key="7">
    <source>
        <dbReference type="PROSITE-ProRule" id="PRU00259"/>
    </source>
</evidence>
<dbReference type="PANTHER" id="PTHR23315:SF224">
    <property type="entry name" value="U-BOX DOMAIN-CONTAINING PROTEIN 1"/>
    <property type="match status" value="1"/>
</dbReference>
<feature type="domain" description="U-box" evidence="8">
    <location>
        <begin position="275"/>
        <end position="349"/>
    </location>
</feature>
<organism evidence="9">
    <name type="scientific">Araucaria cunninghamii</name>
    <name type="common">Hoop pine</name>
    <name type="synonym">Moreton Bay pine</name>
    <dbReference type="NCBI Taxonomy" id="56994"/>
    <lineage>
        <taxon>Eukaryota</taxon>
        <taxon>Viridiplantae</taxon>
        <taxon>Streptophyta</taxon>
        <taxon>Embryophyta</taxon>
        <taxon>Tracheophyta</taxon>
        <taxon>Spermatophyta</taxon>
        <taxon>Pinopsida</taxon>
        <taxon>Pinidae</taxon>
        <taxon>Conifers II</taxon>
        <taxon>Araucariales</taxon>
        <taxon>Araucariaceae</taxon>
        <taxon>Araucaria</taxon>
    </lineage>
</organism>
<dbReference type="InterPro" id="IPR013083">
    <property type="entry name" value="Znf_RING/FYVE/PHD"/>
</dbReference>
<keyword evidence="5" id="KW-0677">Repeat</keyword>
<dbReference type="FunFam" id="3.30.40.10:FF:000114">
    <property type="entry name" value="RING-type E3 ubiquitin transferase"/>
    <property type="match status" value="1"/>
</dbReference>
<feature type="repeat" description="ARM" evidence="7">
    <location>
        <begin position="504"/>
        <end position="546"/>
    </location>
</feature>
<keyword evidence="4" id="KW-0808">Transferase</keyword>
<evidence type="ECO:0000256" key="4">
    <source>
        <dbReference type="ARBA" id="ARBA00022679"/>
    </source>
</evidence>
<dbReference type="Gene3D" id="1.20.930.20">
    <property type="entry name" value="Adaptor protein Cbl, N-terminal domain"/>
    <property type="match status" value="1"/>
</dbReference>
<sequence>MALPSIFPVRMRRVSIGAFIPPVTFSSISLVNALVLLAQDIARCPKPRVSQSRNAAVITRRIKALAVLFEVVKESTQPLPPSAVLSFNELYIMLQRTKLLLQDCNEGSRFWLLMQGESLACQLLELTQDMATALDVLPLKLLDVSEDVREQVELVHRQARRAKVSVDPVEQGLRKDVISVLDEFERKVTPDKGKLEKIFEHLQIKDGRDCRDEIQHLEEEISDQSNGGKEVPVSLINSLISLVRYCKCVLFGVAEIVSPSVEKFSNAENSEEAYAVPDDFRCPISLDLMRDPVIVSTGQTYDRFSITRWIDEGHSTCPKSGLALSHTNVIPNYALRNLIQRWCEEHGVPFEKPEKSARSASLEGVASTRAALEATKMTAAFLVEKLTTGTAEVKKQVAYELRLLAKCGMDNRACIAEAGAIPLLVPLLASEDAKTQENAVTALLNLSIFHNNKALIMEAPGSLDSIVDVLKGGRSVEAKENAAATLFSLSSVTDYKKIIGDKPGAIPALVELLRHGTPRGKRDAVSALFNLSIYRGNDAKVVEAGAVPLLVGLLGDDYRDRPGLSDDALAVLAVLGGQREGLVAIGQTPAIPVLVGLLRSASPKGKENSIAVLLALCRCGGAPALNSVLRIPTMVPSVYTLLTSGTPRAKRKATSFLKMLQRCEHGRLSPDAAFSTYAYNAHSRTAITVIAPLR</sequence>
<evidence type="ECO:0000259" key="8">
    <source>
        <dbReference type="PROSITE" id="PS51698"/>
    </source>
</evidence>
<dbReference type="CDD" id="cd16664">
    <property type="entry name" value="RING-Ubox_PUB"/>
    <property type="match status" value="1"/>
</dbReference>
<dbReference type="Gene3D" id="3.30.40.10">
    <property type="entry name" value="Zinc/RING finger domain, C3HC4 (zinc finger)"/>
    <property type="match status" value="1"/>
</dbReference>
<dbReference type="InterPro" id="IPR057623">
    <property type="entry name" value="PUB12-19-like_N"/>
</dbReference>
<dbReference type="Gene3D" id="1.25.10.10">
    <property type="entry name" value="Leucine-rich Repeat Variant"/>
    <property type="match status" value="3"/>
</dbReference>
<evidence type="ECO:0000313" key="9">
    <source>
        <dbReference type="EMBL" id="JAG94859.1"/>
    </source>
</evidence>
<comment type="pathway">
    <text evidence="2">Protein modification; protein ubiquitination.</text>
</comment>
<dbReference type="AlphaFoldDB" id="A0A0D6QWD0"/>
<dbReference type="GO" id="GO:0016567">
    <property type="term" value="P:protein ubiquitination"/>
    <property type="evidence" value="ECO:0007669"/>
    <property type="project" value="UniProtKB-UniPathway"/>
</dbReference>
<dbReference type="SUPFAM" id="SSF57850">
    <property type="entry name" value="RING/U-box"/>
    <property type="match status" value="1"/>
</dbReference>
<dbReference type="SMART" id="SM00185">
    <property type="entry name" value="ARM"/>
    <property type="match status" value="5"/>
</dbReference>
<dbReference type="InterPro" id="IPR003613">
    <property type="entry name" value="Ubox_domain"/>
</dbReference>
<dbReference type="SUPFAM" id="SSF48371">
    <property type="entry name" value="ARM repeat"/>
    <property type="match status" value="1"/>
</dbReference>
<dbReference type="InterPro" id="IPR011989">
    <property type="entry name" value="ARM-like"/>
</dbReference>
<dbReference type="SMART" id="SM00504">
    <property type="entry name" value="Ubox"/>
    <property type="match status" value="1"/>
</dbReference>
<dbReference type="UniPathway" id="UPA00143"/>
<dbReference type="PROSITE" id="PS50176">
    <property type="entry name" value="ARM_REPEAT"/>
    <property type="match status" value="2"/>
</dbReference>
<evidence type="ECO:0000256" key="3">
    <source>
        <dbReference type="ARBA" id="ARBA00012483"/>
    </source>
</evidence>
<dbReference type="GO" id="GO:0061630">
    <property type="term" value="F:ubiquitin protein ligase activity"/>
    <property type="evidence" value="ECO:0007669"/>
    <property type="project" value="UniProtKB-EC"/>
</dbReference>
<dbReference type="PANTHER" id="PTHR23315">
    <property type="entry name" value="U BOX DOMAIN-CONTAINING"/>
    <property type="match status" value="1"/>
</dbReference>
<dbReference type="GO" id="GO:0007166">
    <property type="term" value="P:cell surface receptor signaling pathway"/>
    <property type="evidence" value="ECO:0007669"/>
    <property type="project" value="InterPro"/>
</dbReference>
<proteinExistence type="predicted"/>
<protein>
    <recommendedName>
        <fullName evidence="3">RING-type E3 ubiquitin transferase</fullName>
        <ecNumber evidence="3">2.3.2.27</ecNumber>
    </recommendedName>
</protein>
<accession>A0A0D6QWD0</accession>
<dbReference type="InterPro" id="IPR000225">
    <property type="entry name" value="Armadillo"/>
</dbReference>
<dbReference type="FunFam" id="1.25.10.10:FF:000678">
    <property type="entry name" value="RING-type E3 ubiquitin transferase"/>
    <property type="match status" value="1"/>
</dbReference>
<reference evidence="9" key="1">
    <citation type="submission" date="2015-03" db="EMBL/GenBank/DDBJ databases">
        <title>A transcriptome of Araucaria cunninghamii, an australian fine timber species.</title>
        <authorList>
            <person name="Jing Yi C.J.Y."/>
            <person name="Yin San L.Y.S."/>
            <person name="Abdul Karim S.S."/>
            <person name="Wan Azmi N.N."/>
            <person name="Hercus R.R."/>
            <person name="Croft L.L."/>
        </authorList>
    </citation>
    <scope>NUCLEOTIDE SEQUENCE</scope>
    <source>
        <strain evidence="9">MI0301</strain>
        <tissue evidence="9">Leaf</tissue>
    </source>
</reference>
<dbReference type="EC" id="2.3.2.27" evidence="3"/>
<dbReference type="PROSITE" id="PS51698">
    <property type="entry name" value="U_BOX"/>
    <property type="match status" value="1"/>
</dbReference>
<dbReference type="InterPro" id="IPR058678">
    <property type="entry name" value="ARM_PUB"/>
</dbReference>
<evidence type="ECO:0000256" key="2">
    <source>
        <dbReference type="ARBA" id="ARBA00004906"/>
    </source>
</evidence>
<evidence type="ECO:0000256" key="6">
    <source>
        <dbReference type="ARBA" id="ARBA00022786"/>
    </source>
</evidence>
<comment type="catalytic activity">
    <reaction evidence="1">
        <text>S-ubiquitinyl-[E2 ubiquitin-conjugating enzyme]-L-cysteine + [acceptor protein]-L-lysine = [E2 ubiquitin-conjugating enzyme]-L-cysteine + N(6)-ubiquitinyl-[acceptor protein]-L-lysine.</text>
        <dbReference type="EC" id="2.3.2.27"/>
    </reaction>
</comment>
<dbReference type="InterPro" id="IPR045210">
    <property type="entry name" value="RING-Ubox_PUB"/>
</dbReference>
<dbReference type="Pfam" id="PF25368">
    <property type="entry name" value="PUB10_N"/>
    <property type="match status" value="1"/>
</dbReference>
<evidence type="ECO:0000256" key="5">
    <source>
        <dbReference type="ARBA" id="ARBA00022737"/>
    </source>
</evidence>
<name>A0A0D6QWD0_ARACU</name>
<feature type="repeat" description="ARM" evidence="7">
    <location>
        <begin position="419"/>
        <end position="461"/>
    </location>
</feature>
<evidence type="ECO:0000256" key="1">
    <source>
        <dbReference type="ARBA" id="ARBA00000900"/>
    </source>
</evidence>